<dbReference type="GO" id="GO:0042130">
    <property type="term" value="P:negative regulation of T cell proliferation"/>
    <property type="evidence" value="ECO:0007669"/>
    <property type="project" value="TreeGrafter"/>
</dbReference>
<evidence type="ECO:0000256" key="4">
    <source>
        <dbReference type="ARBA" id="ARBA00022729"/>
    </source>
</evidence>
<evidence type="ECO:0000256" key="1">
    <source>
        <dbReference type="ARBA" id="ARBA00004251"/>
    </source>
</evidence>
<feature type="domain" description="Ig-like" evidence="14">
    <location>
        <begin position="26"/>
        <end position="164"/>
    </location>
</feature>
<accession>A0A9Q1ISG5</accession>
<dbReference type="GO" id="GO:0009897">
    <property type="term" value="C:external side of plasma membrane"/>
    <property type="evidence" value="ECO:0007669"/>
    <property type="project" value="TreeGrafter"/>
</dbReference>
<dbReference type="GO" id="GO:0042102">
    <property type="term" value="P:positive regulation of T cell proliferation"/>
    <property type="evidence" value="ECO:0007669"/>
    <property type="project" value="TreeGrafter"/>
</dbReference>
<evidence type="ECO:0000256" key="8">
    <source>
        <dbReference type="ARBA" id="ARBA00023170"/>
    </source>
</evidence>
<evidence type="ECO:0000256" key="3">
    <source>
        <dbReference type="ARBA" id="ARBA00022692"/>
    </source>
</evidence>
<dbReference type="PANTHER" id="PTHR25466">
    <property type="entry name" value="T-LYMPHOCYTE ACTIVATION ANTIGEN"/>
    <property type="match status" value="1"/>
</dbReference>
<gene>
    <name evidence="15" type="ORF">SKAU_G00260180</name>
</gene>
<reference evidence="15" key="1">
    <citation type="journal article" date="2023" name="Science">
        <title>Genome structures resolve the early diversification of teleost fishes.</title>
        <authorList>
            <person name="Parey E."/>
            <person name="Louis A."/>
            <person name="Montfort J."/>
            <person name="Bouchez O."/>
            <person name="Roques C."/>
            <person name="Iampietro C."/>
            <person name="Lluch J."/>
            <person name="Castinel A."/>
            <person name="Donnadieu C."/>
            <person name="Desvignes T."/>
            <person name="Floi Bucao C."/>
            <person name="Jouanno E."/>
            <person name="Wen M."/>
            <person name="Mejri S."/>
            <person name="Dirks R."/>
            <person name="Jansen H."/>
            <person name="Henkel C."/>
            <person name="Chen W.J."/>
            <person name="Zahm M."/>
            <person name="Cabau C."/>
            <person name="Klopp C."/>
            <person name="Thompson A.W."/>
            <person name="Robinson-Rechavi M."/>
            <person name="Braasch I."/>
            <person name="Lecointre G."/>
            <person name="Bobe J."/>
            <person name="Postlethwait J.H."/>
            <person name="Berthelot C."/>
            <person name="Roest Crollius H."/>
            <person name="Guiguen Y."/>
        </authorList>
    </citation>
    <scope>NUCLEOTIDE SEQUENCE</scope>
    <source>
        <strain evidence="15">WJC10195</strain>
    </source>
</reference>
<feature type="signal peptide" evidence="13">
    <location>
        <begin position="1"/>
        <end position="19"/>
    </location>
</feature>
<evidence type="ECO:0000256" key="11">
    <source>
        <dbReference type="SAM" id="MobiDB-lite"/>
    </source>
</evidence>
<evidence type="ECO:0000259" key="14">
    <source>
        <dbReference type="PROSITE" id="PS50835"/>
    </source>
</evidence>
<evidence type="ECO:0000256" key="12">
    <source>
        <dbReference type="SAM" id="Phobius"/>
    </source>
</evidence>
<dbReference type="GO" id="GO:0007166">
    <property type="term" value="P:cell surface receptor signaling pathway"/>
    <property type="evidence" value="ECO:0007669"/>
    <property type="project" value="TreeGrafter"/>
</dbReference>
<name>A0A9Q1ISG5_SYNKA</name>
<dbReference type="GO" id="GO:0006955">
    <property type="term" value="P:immune response"/>
    <property type="evidence" value="ECO:0007669"/>
    <property type="project" value="TreeGrafter"/>
</dbReference>
<dbReference type="AlphaFoldDB" id="A0A9Q1ISG5"/>
<organism evidence="15 16">
    <name type="scientific">Synaphobranchus kaupii</name>
    <name type="common">Kaup's arrowtooth eel</name>
    <dbReference type="NCBI Taxonomy" id="118154"/>
    <lineage>
        <taxon>Eukaryota</taxon>
        <taxon>Metazoa</taxon>
        <taxon>Chordata</taxon>
        <taxon>Craniata</taxon>
        <taxon>Vertebrata</taxon>
        <taxon>Euteleostomi</taxon>
        <taxon>Actinopterygii</taxon>
        <taxon>Neopterygii</taxon>
        <taxon>Teleostei</taxon>
        <taxon>Anguilliformes</taxon>
        <taxon>Synaphobranchidae</taxon>
        <taxon>Synaphobranchus</taxon>
    </lineage>
</organism>
<dbReference type="GO" id="GO:0071222">
    <property type="term" value="P:cellular response to lipopolysaccharide"/>
    <property type="evidence" value="ECO:0007669"/>
    <property type="project" value="TreeGrafter"/>
</dbReference>
<keyword evidence="8" id="KW-0675">Receptor</keyword>
<feature type="region of interest" description="Disordered" evidence="11">
    <location>
        <begin position="216"/>
        <end position="262"/>
    </location>
</feature>
<keyword evidence="7" id="KW-1015">Disulfide bond</keyword>
<evidence type="ECO:0000256" key="5">
    <source>
        <dbReference type="ARBA" id="ARBA00022989"/>
    </source>
</evidence>
<dbReference type="EMBL" id="JAINUF010000009">
    <property type="protein sequence ID" value="KAJ8350888.1"/>
    <property type="molecule type" value="Genomic_DNA"/>
</dbReference>
<keyword evidence="16" id="KW-1185">Reference proteome</keyword>
<evidence type="ECO:0000256" key="13">
    <source>
        <dbReference type="SAM" id="SignalP"/>
    </source>
</evidence>
<evidence type="ECO:0000256" key="6">
    <source>
        <dbReference type="ARBA" id="ARBA00023136"/>
    </source>
</evidence>
<protein>
    <recommendedName>
        <fullName evidence="14">Ig-like domain-containing protein</fullName>
    </recommendedName>
</protein>
<keyword evidence="2" id="KW-1003">Cell membrane</keyword>
<evidence type="ECO:0000313" key="15">
    <source>
        <dbReference type="EMBL" id="KAJ8350888.1"/>
    </source>
</evidence>
<proteinExistence type="predicted"/>
<dbReference type="Proteomes" id="UP001152622">
    <property type="component" value="Chromosome 9"/>
</dbReference>
<evidence type="ECO:0000256" key="2">
    <source>
        <dbReference type="ARBA" id="ARBA00022475"/>
    </source>
</evidence>
<evidence type="ECO:0000313" key="16">
    <source>
        <dbReference type="Proteomes" id="UP001152622"/>
    </source>
</evidence>
<dbReference type="InterPro" id="IPR051713">
    <property type="entry name" value="T-cell_Activation_Regulation"/>
</dbReference>
<feature type="chain" id="PRO_5040346563" description="Ig-like domain-containing protein" evidence="13">
    <location>
        <begin position="20"/>
        <end position="262"/>
    </location>
</feature>
<evidence type="ECO:0000256" key="9">
    <source>
        <dbReference type="ARBA" id="ARBA00023180"/>
    </source>
</evidence>
<comment type="subcellular location">
    <subcellularLocation>
        <location evidence="1">Cell membrane</location>
        <topology evidence="1">Single-pass type I membrane protein</topology>
    </subcellularLocation>
</comment>
<dbReference type="PROSITE" id="PS50835">
    <property type="entry name" value="IG_LIKE"/>
    <property type="match status" value="1"/>
</dbReference>
<keyword evidence="4 13" id="KW-0732">Signal</keyword>
<dbReference type="PANTHER" id="PTHR25466:SF9">
    <property type="entry name" value="FIBRONECTIN TYPE-III DOMAIN-CONTAINING PROTEIN"/>
    <property type="match status" value="1"/>
</dbReference>
<keyword evidence="10" id="KW-0393">Immunoglobulin domain</keyword>
<dbReference type="GO" id="GO:0031295">
    <property type="term" value="P:T cell costimulation"/>
    <property type="evidence" value="ECO:0007669"/>
    <property type="project" value="TreeGrafter"/>
</dbReference>
<sequence length="262" mass="28567">MEFLEFCIVFSLLAGLAKSRGGRAAPAVPVVTALNGQGVVIPCSTQDPPTHLQETRIYWQGSNPRRSKNSNKDTEVMLVYNKGKVEKNWQTPLYRNRTTIFPDLLFGGNFSLKIDRSETKVNPDTRSRTFSANWTLLLNASEGQIITCFVTNPALRETVNTSVTIQGCGGNIPGPHNAKTASWVVPVAVVVLLVVSVVVFVSIGLRYWCPGGRNRTRGDGSVTGANPEGQGVQGEDNTGHTHTGGRQEVESHELKNLMESKF</sequence>
<dbReference type="InterPro" id="IPR013783">
    <property type="entry name" value="Ig-like_fold"/>
</dbReference>
<keyword evidence="6 12" id="KW-0472">Membrane</keyword>
<feature type="transmembrane region" description="Helical" evidence="12">
    <location>
        <begin position="183"/>
        <end position="208"/>
    </location>
</feature>
<keyword evidence="5 12" id="KW-1133">Transmembrane helix</keyword>
<dbReference type="Gene3D" id="2.60.40.10">
    <property type="entry name" value="Immunoglobulins"/>
    <property type="match status" value="1"/>
</dbReference>
<evidence type="ECO:0000256" key="10">
    <source>
        <dbReference type="ARBA" id="ARBA00023319"/>
    </source>
</evidence>
<dbReference type="OrthoDB" id="9898017at2759"/>
<dbReference type="InterPro" id="IPR007110">
    <property type="entry name" value="Ig-like_dom"/>
</dbReference>
<evidence type="ECO:0000256" key="7">
    <source>
        <dbReference type="ARBA" id="ARBA00023157"/>
    </source>
</evidence>
<comment type="caution">
    <text evidence="15">The sequence shown here is derived from an EMBL/GenBank/DDBJ whole genome shotgun (WGS) entry which is preliminary data.</text>
</comment>
<keyword evidence="9" id="KW-0325">Glycoprotein</keyword>
<keyword evidence="3 12" id="KW-0812">Transmembrane</keyword>
<feature type="compositionally biased region" description="Basic and acidic residues" evidence="11">
    <location>
        <begin position="245"/>
        <end position="262"/>
    </location>
</feature>